<comment type="caution">
    <text evidence="3">The sequence shown here is derived from an EMBL/GenBank/DDBJ whole genome shotgun (WGS) entry which is preliminary data.</text>
</comment>
<dbReference type="EMBL" id="MXAN01000010">
    <property type="protein sequence ID" value="OPH38867.1"/>
    <property type="molecule type" value="Genomic_DNA"/>
</dbReference>
<keyword evidence="2" id="KW-0732">Signal</keyword>
<dbReference type="RefSeq" id="WP_062498821.1">
    <property type="nucleotide sequence ID" value="NZ_MXAN01000010.1"/>
</dbReference>
<evidence type="ECO:0000256" key="1">
    <source>
        <dbReference type="SAM" id="MobiDB-lite"/>
    </source>
</evidence>
<evidence type="ECO:0000313" key="4">
    <source>
        <dbReference type="Proteomes" id="UP000191025"/>
    </source>
</evidence>
<evidence type="ECO:0008006" key="5">
    <source>
        <dbReference type="Google" id="ProtNLM"/>
    </source>
</evidence>
<feature type="compositionally biased region" description="Polar residues" evidence="1">
    <location>
        <begin position="29"/>
        <end position="52"/>
    </location>
</feature>
<feature type="chain" id="PRO_5010712295" description="Lipoprotein" evidence="2">
    <location>
        <begin position="21"/>
        <end position="203"/>
    </location>
</feature>
<accession>A0A1V4H1X1</accession>
<dbReference type="AlphaFoldDB" id="A0A1V4H1X1"/>
<dbReference type="PROSITE" id="PS51257">
    <property type="entry name" value="PROKAR_LIPOPROTEIN"/>
    <property type="match status" value="1"/>
</dbReference>
<evidence type="ECO:0000313" key="3">
    <source>
        <dbReference type="EMBL" id="OPH38867.1"/>
    </source>
</evidence>
<evidence type="ECO:0000256" key="2">
    <source>
        <dbReference type="SAM" id="SignalP"/>
    </source>
</evidence>
<dbReference type="Proteomes" id="UP000191025">
    <property type="component" value="Unassembled WGS sequence"/>
</dbReference>
<name>A0A1V4H1X1_MORLA</name>
<feature type="region of interest" description="Disordered" evidence="1">
    <location>
        <begin position="24"/>
        <end position="55"/>
    </location>
</feature>
<organism evidence="3 4">
    <name type="scientific">Moraxella lacunata</name>
    <dbReference type="NCBI Taxonomy" id="477"/>
    <lineage>
        <taxon>Bacteria</taxon>
        <taxon>Pseudomonadati</taxon>
        <taxon>Pseudomonadota</taxon>
        <taxon>Gammaproteobacteria</taxon>
        <taxon>Moraxellales</taxon>
        <taxon>Moraxellaceae</taxon>
        <taxon>Moraxella</taxon>
    </lineage>
</organism>
<reference evidence="4" key="1">
    <citation type="submission" date="2017-03" db="EMBL/GenBank/DDBJ databases">
        <title>Draft genome sequence of Moraxella equi CCUG 4950T type strain.</title>
        <authorList>
            <person name="Salva-Serra F."/>
            <person name="Engstrom-Jakobsson H."/>
            <person name="Thorell K."/>
            <person name="Jaen-Luchoro D."/>
            <person name="Gonzales-Siles L."/>
            <person name="Karlsson R."/>
            <person name="Yazdan S."/>
            <person name="Boulund F."/>
            <person name="Johnning A."/>
            <person name="Engstrand L."/>
            <person name="Kristiansson E."/>
            <person name="Moore E."/>
        </authorList>
    </citation>
    <scope>NUCLEOTIDE SEQUENCE [LARGE SCALE GENOMIC DNA]</scope>
    <source>
        <strain evidence="4">CCUG 4441</strain>
    </source>
</reference>
<protein>
    <recommendedName>
        <fullName evidence="5">Lipoprotein</fullName>
    </recommendedName>
</protein>
<gene>
    <name evidence="3" type="ORF">B5J94_02210</name>
</gene>
<proteinExistence type="predicted"/>
<feature type="signal peptide" evidence="2">
    <location>
        <begin position="1"/>
        <end position="20"/>
    </location>
</feature>
<sequence length="203" mass="22007">MKYTFLFIAMLALSACDKSATEHNFAPATGQSPDESSTQLSAEQPSEPTTPENPHDLQALASELSTSDPSALPDVQPLTTADGKIALDKTHILTDTPKADTATYDYLIALDSMAVKNYAKAYDITDKQAQHSMVIAMASPEVLSKILDQLRDGRYIAHQLTDGADMTLVITTTPDVVADKFDYVFADEFGRGLVLPVIIQPKE</sequence>